<protein>
    <submittedName>
        <fullName evidence="1">Uncharacterized protein</fullName>
    </submittedName>
</protein>
<keyword evidence="2" id="KW-1185">Reference proteome</keyword>
<gene>
    <name evidence="1" type="ORF">KQ910_04630</name>
</gene>
<proteinExistence type="predicted"/>
<comment type="caution">
    <text evidence="1">The sequence shown here is derived from an EMBL/GenBank/DDBJ whole genome shotgun (WGS) entry which is preliminary data.</text>
</comment>
<dbReference type="Proteomes" id="UP000727907">
    <property type="component" value="Unassembled WGS sequence"/>
</dbReference>
<reference evidence="1 2" key="1">
    <citation type="submission" date="2021-06" db="EMBL/GenBank/DDBJ databases">
        <authorList>
            <person name="Lee D.H."/>
        </authorList>
    </citation>
    <scope>NUCLEOTIDE SEQUENCE [LARGE SCALE GENOMIC DNA]</scope>
    <source>
        <strain evidence="1 2">MMS21-HV4-11</strain>
    </source>
</reference>
<name>A0ABS6IIC4_9HYPH</name>
<sequence length="64" mass="7177">MPEPFVVEIWGKPAGVVLKEGNAFRFHAFTRPFFELEGHQFSTPGQARLAAARLQPPRESLLAK</sequence>
<evidence type="ECO:0000313" key="2">
    <source>
        <dbReference type="Proteomes" id="UP000727907"/>
    </source>
</evidence>
<dbReference type="EMBL" id="JAHOPB010000001">
    <property type="protein sequence ID" value="MBU8873033.1"/>
    <property type="molecule type" value="Genomic_DNA"/>
</dbReference>
<organism evidence="1 2">
    <name type="scientific">Reyranella humidisoli</name>
    <dbReference type="NCBI Taxonomy" id="2849149"/>
    <lineage>
        <taxon>Bacteria</taxon>
        <taxon>Pseudomonadati</taxon>
        <taxon>Pseudomonadota</taxon>
        <taxon>Alphaproteobacteria</taxon>
        <taxon>Hyphomicrobiales</taxon>
        <taxon>Reyranellaceae</taxon>
        <taxon>Reyranella</taxon>
    </lineage>
</organism>
<dbReference type="RefSeq" id="WP_216957301.1">
    <property type="nucleotide sequence ID" value="NZ_JAHOPB010000001.1"/>
</dbReference>
<evidence type="ECO:0000313" key="1">
    <source>
        <dbReference type="EMBL" id="MBU8873033.1"/>
    </source>
</evidence>
<accession>A0ABS6IIC4</accession>